<dbReference type="InterPro" id="IPR016181">
    <property type="entry name" value="Acyl_CoA_acyltransferase"/>
</dbReference>
<dbReference type="PROSITE" id="PS51186">
    <property type="entry name" value="GNAT"/>
    <property type="match status" value="1"/>
</dbReference>
<comment type="caution">
    <text evidence="2">The sequence shown here is derived from an EMBL/GenBank/DDBJ whole genome shotgun (WGS) entry which is preliminary data.</text>
</comment>
<evidence type="ECO:0000259" key="1">
    <source>
        <dbReference type="PROSITE" id="PS51186"/>
    </source>
</evidence>
<gene>
    <name evidence="2" type="ORF">ACFFUV_17560</name>
</gene>
<proteinExistence type="predicted"/>
<keyword evidence="2" id="KW-0012">Acyltransferase</keyword>
<feature type="domain" description="N-acetyltransferase" evidence="1">
    <location>
        <begin position="1"/>
        <end position="177"/>
    </location>
</feature>
<accession>A0ABV5HRI5</accession>
<reference evidence="2 3" key="1">
    <citation type="submission" date="2024-09" db="EMBL/GenBank/DDBJ databases">
        <authorList>
            <person name="Sun Q."/>
            <person name="Mori K."/>
        </authorList>
    </citation>
    <scope>NUCLEOTIDE SEQUENCE [LARGE SCALE GENOMIC DNA]</scope>
    <source>
        <strain evidence="2 3">CECT 8064</strain>
    </source>
</reference>
<dbReference type="EC" id="2.3.-.-" evidence="2"/>
<protein>
    <submittedName>
        <fullName evidence="2">GNAT family N-acetyltransferase</fullName>
        <ecNumber evidence="2">2.3.-.-</ecNumber>
    </submittedName>
</protein>
<evidence type="ECO:0000313" key="2">
    <source>
        <dbReference type="EMBL" id="MFB9136778.1"/>
    </source>
</evidence>
<organism evidence="2 3">
    <name type="scientific">Vibrio olivae</name>
    <dbReference type="NCBI Taxonomy" id="1243002"/>
    <lineage>
        <taxon>Bacteria</taxon>
        <taxon>Pseudomonadati</taxon>
        <taxon>Pseudomonadota</taxon>
        <taxon>Gammaproteobacteria</taxon>
        <taxon>Vibrionales</taxon>
        <taxon>Vibrionaceae</taxon>
        <taxon>Vibrio</taxon>
    </lineage>
</organism>
<dbReference type="InterPro" id="IPR050276">
    <property type="entry name" value="MshD_Acetyltransferase"/>
</dbReference>
<dbReference type="EMBL" id="JBHMEP010000007">
    <property type="protein sequence ID" value="MFB9136778.1"/>
    <property type="molecule type" value="Genomic_DNA"/>
</dbReference>
<dbReference type="PANTHER" id="PTHR43617">
    <property type="entry name" value="L-AMINO ACID N-ACETYLTRANSFERASE"/>
    <property type="match status" value="1"/>
</dbReference>
<dbReference type="Gene3D" id="3.40.630.30">
    <property type="match status" value="1"/>
</dbReference>
<dbReference type="GO" id="GO:0016746">
    <property type="term" value="F:acyltransferase activity"/>
    <property type="evidence" value="ECO:0007669"/>
    <property type="project" value="UniProtKB-KW"/>
</dbReference>
<dbReference type="Pfam" id="PF00583">
    <property type="entry name" value="Acetyltransf_1"/>
    <property type="match status" value="1"/>
</dbReference>
<name>A0ABV5HRI5_9VIBR</name>
<dbReference type="CDD" id="cd04301">
    <property type="entry name" value="NAT_SF"/>
    <property type="match status" value="1"/>
</dbReference>
<dbReference type="InterPro" id="IPR000182">
    <property type="entry name" value="GNAT_dom"/>
</dbReference>
<keyword evidence="3" id="KW-1185">Reference proteome</keyword>
<dbReference type="Proteomes" id="UP001589645">
    <property type="component" value="Unassembled WGS sequence"/>
</dbReference>
<keyword evidence="2" id="KW-0808">Transferase</keyword>
<dbReference type="RefSeq" id="WP_390195246.1">
    <property type="nucleotide sequence ID" value="NZ_JBHMEP010000007.1"/>
</dbReference>
<evidence type="ECO:0000313" key="3">
    <source>
        <dbReference type="Proteomes" id="UP001589645"/>
    </source>
</evidence>
<sequence length="186" mass="21539">MEINVAEYNDFEAIAQLHTRSWQKYYKGILKQHYLDDEILSERRAIWQTRLTNPPFNQHILKLEDNGKLCGFVCVFGNHDFLRGSMVDALHVDPDYQHQGIATTLLTAMAEWLEHFFKDSGVYLEVLAKNQQAIEFYEHIGGEFSQSRQWTAPCGSVVEELIYAWKSPSFLMQKLGLHDSLSLETP</sequence>
<dbReference type="SUPFAM" id="SSF55729">
    <property type="entry name" value="Acyl-CoA N-acyltransferases (Nat)"/>
    <property type="match status" value="1"/>
</dbReference>